<accession>A0A409WSL1</accession>
<reference evidence="2 3" key="1">
    <citation type="journal article" date="2018" name="Evol. Lett.">
        <title>Horizontal gene cluster transfer increased hallucinogenic mushroom diversity.</title>
        <authorList>
            <person name="Reynolds H.T."/>
            <person name="Vijayakumar V."/>
            <person name="Gluck-Thaler E."/>
            <person name="Korotkin H.B."/>
            <person name="Matheny P.B."/>
            <person name="Slot J.C."/>
        </authorList>
    </citation>
    <scope>NUCLEOTIDE SEQUENCE [LARGE SCALE GENOMIC DNA]</scope>
    <source>
        <strain evidence="2 3">2631</strain>
    </source>
</reference>
<protein>
    <recommendedName>
        <fullName evidence="1">F-box domain-containing protein</fullName>
    </recommendedName>
</protein>
<organism evidence="2 3">
    <name type="scientific">Psilocybe cyanescens</name>
    <dbReference type="NCBI Taxonomy" id="93625"/>
    <lineage>
        <taxon>Eukaryota</taxon>
        <taxon>Fungi</taxon>
        <taxon>Dikarya</taxon>
        <taxon>Basidiomycota</taxon>
        <taxon>Agaricomycotina</taxon>
        <taxon>Agaricomycetes</taxon>
        <taxon>Agaricomycetidae</taxon>
        <taxon>Agaricales</taxon>
        <taxon>Agaricineae</taxon>
        <taxon>Strophariaceae</taxon>
        <taxon>Psilocybe</taxon>
    </lineage>
</organism>
<gene>
    <name evidence="2" type="ORF">CVT25_015672</name>
</gene>
<feature type="non-terminal residue" evidence="2">
    <location>
        <position position="445"/>
    </location>
</feature>
<name>A0A409WSL1_PSICY</name>
<dbReference type="Proteomes" id="UP000283269">
    <property type="component" value="Unassembled WGS sequence"/>
</dbReference>
<dbReference type="OrthoDB" id="3257981at2759"/>
<evidence type="ECO:0000313" key="2">
    <source>
        <dbReference type="EMBL" id="PPQ81469.1"/>
    </source>
</evidence>
<dbReference type="AlphaFoldDB" id="A0A409WSL1"/>
<feature type="domain" description="F-box" evidence="1">
    <location>
        <begin position="21"/>
        <end position="52"/>
    </location>
</feature>
<evidence type="ECO:0000259" key="1">
    <source>
        <dbReference type="PROSITE" id="PS50181"/>
    </source>
</evidence>
<dbReference type="PROSITE" id="PS50181">
    <property type="entry name" value="FBOX"/>
    <property type="match status" value="1"/>
</dbReference>
<dbReference type="EMBL" id="NHYD01003249">
    <property type="protein sequence ID" value="PPQ81469.1"/>
    <property type="molecule type" value="Genomic_DNA"/>
</dbReference>
<dbReference type="InterPro" id="IPR001810">
    <property type="entry name" value="F-box_dom"/>
</dbReference>
<dbReference type="Gene3D" id="3.80.10.10">
    <property type="entry name" value="Ribonuclease Inhibitor"/>
    <property type="match status" value="1"/>
</dbReference>
<dbReference type="InterPro" id="IPR032675">
    <property type="entry name" value="LRR_dom_sf"/>
</dbReference>
<keyword evidence="3" id="KW-1185">Reference proteome</keyword>
<dbReference type="InParanoid" id="A0A409WSL1"/>
<proteinExistence type="predicted"/>
<comment type="caution">
    <text evidence="2">The sequence shown here is derived from an EMBL/GenBank/DDBJ whole genome shotgun (WGS) entry which is preliminary data.</text>
</comment>
<sequence>MFDIIPLTFDRVHSGHIGSSAFPLFKMPVELFDQVTRYLSKRDLETLALVDRDCCRLAALSKYKALQVELNSTKLYPELQASLQVSPSRLADCVRQLNVTPPQLVPSTAFPNLGTDVQNVISPPNTCEKTITRFFPNVHILNWDGPSFTSFNILDCIRTTSIKHLRIRGTLVDSSNIATCPTKGTTSFPLETLSLDIDWPSSNGSKENVFIEDLIHTVAPHLRQLVWKGRRTHYNAEFCNNIPTFRNLRSLVLDSVPFDTEHAFSLFFGDNTRISSLSVDASSAGTRNFLRTCGRVSSLRHFSSIYRLWTHSRYRDILTFLFSNDQLETVHIAHPIHHAEMDRLLFPMLHQHFDVLTSLRLTFDDMDIPQQSLQAISSISTLRQLWLSAGEQGFRSTWVIRHDDIFKYLKSLVDIEILAFSQDTYVTNTHILAPRVDYYTTKALP</sequence>
<evidence type="ECO:0000313" key="3">
    <source>
        <dbReference type="Proteomes" id="UP000283269"/>
    </source>
</evidence>
<dbReference type="SUPFAM" id="SSF52047">
    <property type="entry name" value="RNI-like"/>
    <property type="match status" value="1"/>
</dbReference>